<dbReference type="Proteomes" id="UP000254968">
    <property type="component" value="Unassembled WGS sequence"/>
</dbReference>
<organism evidence="1 2">
    <name type="scientific">Legionella beliardensis</name>
    <dbReference type="NCBI Taxonomy" id="91822"/>
    <lineage>
        <taxon>Bacteria</taxon>
        <taxon>Pseudomonadati</taxon>
        <taxon>Pseudomonadota</taxon>
        <taxon>Gammaproteobacteria</taxon>
        <taxon>Legionellales</taxon>
        <taxon>Legionellaceae</taxon>
        <taxon>Legionella</taxon>
    </lineage>
</organism>
<name>A0A378I1L9_9GAMM</name>
<dbReference type="AlphaFoldDB" id="A0A378I1L9"/>
<reference evidence="1 2" key="1">
    <citation type="submission" date="2018-06" db="EMBL/GenBank/DDBJ databases">
        <authorList>
            <consortium name="Pathogen Informatics"/>
            <person name="Doyle S."/>
        </authorList>
    </citation>
    <scope>NUCLEOTIDE SEQUENCE [LARGE SCALE GENOMIC DNA]</scope>
    <source>
        <strain evidence="1 2">NCTC13315</strain>
    </source>
</reference>
<keyword evidence="2" id="KW-1185">Reference proteome</keyword>
<accession>A0A378I1L9</accession>
<dbReference type="EMBL" id="UGNV01000001">
    <property type="protein sequence ID" value="STX28842.1"/>
    <property type="molecule type" value="Genomic_DNA"/>
</dbReference>
<protein>
    <submittedName>
        <fullName evidence="1">Uncharacterized protein</fullName>
    </submittedName>
</protein>
<sequence length="32" mass="3727">MSEEQCLLGNLLNIMPTKSITLTMRKKDYEII</sequence>
<proteinExistence type="predicted"/>
<gene>
    <name evidence="1" type="ORF">NCTC13315_01376</name>
</gene>
<evidence type="ECO:0000313" key="2">
    <source>
        <dbReference type="Proteomes" id="UP000254968"/>
    </source>
</evidence>
<evidence type="ECO:0000313" key="1">
    <source>
        <dbReference type="EMBL" id="STX28842.1"/>
    </source>
</evidence>